<dbReference type="EMBL" id="JACXVP010000011">
    <property type="protein sequence ID" value="KAG5575780.1"/>
    <property type="molecule type" value="Genomic_DNA"/>
</dbReference>
<dbReference type="AlphaFoldDB" id="A0A9J5WKS2"/>
<protein>
    <submittedName>
        <fullName evidence="1">Uncharacterized protein</fullName>
    </submittedName>
</protein>
<organism evidence="1 2">
    <name type="scientific">Solanum commersonii</name>
    <name type="common">Commerson's wild potato</name>
    <name type="synonym">Commerson's nightshade</name>
    <dbReference type="NCBI Taxonomy" id="4109"/>
    <lineage>
        <taxon>Eukaryota</taxon>
        <taxon>Viridiplantae</taxon>
        <taxon>Streptophyta</taxon>
        <taxon>Embryophyta</taxon>
        <taxon>Tracheophyta</taxon>
        <taxon>Spermatophyta</taxon>
        <taxon>Magnoliopsida</taxon>
        <taxon>eudicotyledons</taxon>
        <taxon>Gunneridae</taxon>
        <taxon>Pentapetalae</taxon>
        <taxon>asterids</taxon>
        <taxon>lamiids</taxon>
        <taxon>Solanales</taxon>
        <taxon>Solanaceae</taxon>
        <taxon>Solanoideae</taxon>
        <taxon>Solaneae</taxon>
        <taxon>Solanum</taxon>
    </lineage>
</organism>
<comment type="caution">
    <text evidence="1">The sequence shown here is derived from an EMBL/GenBank/DDBJ whole genome shotgun (WGS) entry which is preliminary data.</text>
</comment>
<evidence type="ECO:0000313" key="1">
    <source>
        <dbReference type="EMBL" id="KAG5575780.1"/>
    </source>
</evidence>
<name>A0A9J5WKS2_SOLCO</name>
<accession>A0A9J5WKS2</accession>
<evidence type="ECO:0000313" key="2">
    <source>
        <dbReference type="Proteomes" id="UP000824120"/>
    </source>
</evidence>
<proteinExistence type="predicted"/>
<dbReference type="Proteomes" id="UP000824120">
    <property type="component" value="Chromosome 11"/>
</dbReference>
<keyword evidence="2" id="KW-1185">Reference proteome</keyword>
<gene>
    <name evidence="1" type="ORF">H5410_055914</name>
</gene>
<sequence length="144" mass="17108">MDEAPSTNTRHIFYYKDIGWAENRSKKLHDPLIMVKSLKYVIKQIPTHSEVWSNIQHGFCKRFEYVYGCRGYRVKWCEQGTICISFWSTWLGQHQDAFQMGIMYFIHTFVFSQMVEAIIHVNDLLMVEDGSYYHFLGDRLHSPS</sequence>
<reference evidence="1 2" key="1">
    <citation type="submission" date="2020-09" db="EMBL/GenBank/DDBJ databases">
        <title>De no assembly of potato wild relative species, Solanum commersonii.</title>
        <authorList>
            <person name="Cho K."/>
        </authorList>
    </citation>
    <scope>NUCLEOTIDE SEQUENCE [LARGE SCALE GENOMIC DNA]</scope>
    <source>
        <strain evidence="1">LZ3.2</strain>
        <tissue evidence="1">Leaf</tissue>
    </source>
</reference>